<dbReference type="FunFam" id="3.30.70.1230:FF:000017">
    <property type="entry name" value="Adenylate cyclase type 10"/>
    <property type="match status" value="1"/>
</dbReference>
<accession>A0ABD1D567</accession>
<sequence length="1565" mass="179456">MCFGMISFTDLSEKFNEPGKGGASKLSQVLNSYLGAMVQEILSHGGDILKFSGDAFLVLFKVTQSISLPDATHRAIDTAIIIQRSFGAYETEVGVTLRVKIAISAGEVYFSLIGTERFSHYIVIGQPVWKVKLAERIAEAGDIVVNHYAWTYIHDNEYISEACEDKVHFKIKGFTSNWRSTQRLNIFDILQNDLDLDESNSELMLGDDEMKFDSETLEIRPSLKHVGSRAMSSSLRRFMIKPILFAIDAQEPLEFLTEMRQIVTVFLNIVLKPKEVTLVIEEIKAIFTSLCSLVDRYEGTVNKVSLFDKDVMFLIIFGLRGNKHDLDCQLALRCAAEIRDQYRSNARVLSASIGVTTGVSYCGVVGHFVRREYSVISVTVNKAARLMMAYPKKVTCDKDTFMMSKLDPVHFTLQEAIELKGLQNVGPIYEFKEIIPEREMVKPVEYHFPIVGRDEILEVFQEMLEDGMFLTEHLIADGGTNIGSYTNQSCLLIRGKAQMGKTRLLNELFHLALKNKKISALRLTLTMADSKKPFSAANLYLSRPLGFTETITRITRQKRIEQYLAEHNLQPQLALLNDILDVEFPQTEILRMMNKSEQEAMRRKLFGLLCEKAFQNLWVLIIDDVEYMDEESFEMFDILWRMPQMITVLAMGYQRRLQPQHENFFVNPHVCQLKLTPIDTLLHKAIACQFLNVNAIPLDLERAIHVMSNGNPGWINTMMISLKQSGLLRIVRMGSFEAQAKGYVFCEGNYLLRTSTRSTMSLRLSNSDWDLFETCCDDDQFLPFAHSNFSTKLVDVACLKGSIDALHYVPATSQDAFLLMLYDSLSSYEQYVCKCAAVLGEKFLRAALMFVIAQDNERDVAVAIKKLFDLRILSCAIGDFGAGFSLYQRNVNTDKLEANTCGCTNLTISRACRDLPRYAACGYSKFHSNLFHQTVYNLLTEEQKTEFHSRALTFVERETTNQCSPNPLDCLWWRKGDFTTGSRVPILSYREFNFSQCRCHTIEYSMYKEIVFHSHGAGLTERHVEAQIEWANCCIRIANIPKAIQMLNSVKNQIQEIDRPDNIALTTYLKGRLFTLLGVCRLEIKQYTLAARHFYRAAEILGMPFPKSENSATIRFKLLFCKVKKMVRKRELLAPKRPKSVWYVLISSQLSSCFGGMFNMFRKLTQWKFAQLAAVWSLKQALKYRRNPSVLVDAFANLFQIAFHMGFSEDIAWMQEKSLEIVADNVNNVDMDYMKTIIRYYTALLMCQTIRSTKLLSIELGKVVLKISDTLQYKIGEWHIIPILAELLMSHRKVSEAVTMLYSFQNLAERYQDSSGKAWYYAIAIDILLDTSCCIATYKQCENFYLKNSEALGYQRDAYAVTRLYADLWLWCVRYGAWEIADTWMNKLQEVFVLTPHDSMINVHTAIRVLEGLILTLVNKIEARSILAIVRLQSEIEDLCEKIENALQISKCHEVKFNLRKIYYKQVVNPSANTMKKLTNLRRLAILRNDHLCAEKILHTMQYWRCELPPKMASFWLDHCSSGSATGARNSDITLGRFQYDYTSCVLNNEKVYPFSLPLPRARYF</sequence>
<dbReference type="GO" id="GO:0016829">
    <property type="term" value="F:lyase activity"/>
    <property type="evidence" value="ECO:0007669"/>
    <property type="project" value="UniProtKB-KW"/>
</dbReference>
<evidence type="ECO:0000313" key="5">
    <source>
        <dbReference type="EMBL" id="KAL1394758.1"/>
    </source>
</evidence>
<dbReference type="InterPro" id="IPR027417">
    <property type="entry name" value="P-loop_NTPase"/>
</dbReference>
<proteinExistence type="predicted"/>
<gene>
    <name evidence="5" type="ORF">pipiens_011721</name>
</gene>
<dbReference type="Gene3D" id="3.30.70.1230">
    <property type="entry name" value="Nucleotide cyclase"/>
    <property type="match status" value="2"/>
</dbReference>
<dbReference type="InterPro" id="IPR029787">
    <property type="entry name" value="Nucleotide_cyclase"/>
</dbReference>
<dbReference type="PANTHER" id="PTHR16305">
    <property type="entry name" value="TESTICULAR SOLUBLE ADENYLYL CYCLASE"/>
    <property type="match status" value="1"/>
</dbReference>
<dbReference type="GO" id="GO:0005524">
    <property type="term" value="F:ATP binding"/>
    <property type="evidence" value="ECO:0007669"/>
    <property type="project" value="UniProtKB-KW"/>
</dbReference>
<dbReference type="SUPFAM" id="SSF52540">
    <property type="entry name" value="P-loop containing nucleoside triphosphate hydrolases"/>
    <property type="match status" value="1"/>
</dbReference>
<keyword evidence="1" id="KW-0547">Nucleotide-binding</keyword>
<comment type="caution">
    <text evidence="5">The sequence shown here is derived from an EMBL/GenBank/DDBJ whole genome shotgun (WGS) entry which is preliminary data.</text>
</comment>
<dbReference type="Gene3D" id="3.40.50.300">
    <property type="entry name" value="P-loop containing nucleotide triphosphate hydrolases"/>
    <property type="match status" value="1"/>
</dbReference>
<evidence type="ECO:0000256" key="2">
    <source>
        <dbReference type="ARBA" id="ARBA00022840"/>
    </source>
</evidence>
<keyword evidence="2" id="KW-0067">ATP-binding</keyword>
<dbReference type="PROSITE" id="PS50125">
    <property type="entry name" value="GUANYLATE_CYCLASE_2"/>
    <property type="match status" value="2"/>
</dbReference>
<evidence type="ECO:0000256" key="3">
    <source>
        <dbReference type="ARBA" id="ARBA00023239"/>
    </source>
</evidence>
<reference evidence="5 6" key="1">
    <citation type="submission" date="2024-05" db="EMBL/GenBank/DDBJ databases">
        <title>Culex pipiens pipiens assembly and annotation.</title>
        <authorList>
            <person name="Alout H."/>
            <person name="Durand T."/>
        </authorList>
    </citation>
    <scope>NUCLEOTIDE SEQUENCE [LARGE SCALE GENOMIC DNA]</scope>
    <source>
        <strain evidence="5">HA-2024</strain>
        <tissue evidence="5">Whole body</tissue>
    </source>
</reference>
<protein>
    <recommendedName>
        <fullName evidence="4">Guanylate cyclase domain-containing protein</fullName>
    </recommendedName>
</protein>
<dbReference type="EMBL" id="JBEHCU010007450">
    <property type="protein sequence ID" value="KAL1394758.1"/>
    <property type="molecule type" value="Genomic_DNA"/>
</dbReference>
<organism evidence="5 6">
    <name type="scientific">Culex pipiens pipiens</name>
    <name type="common">Northern house mosquito</name>
    <dbReference type="NCBI Taxonomy" id="38569"/>
    <lineage>
        <taxon>Eukaryota</taxon>
        <taxon>Metazoa</taxon>
        <taxon>Ecdysozoa</taxon>
        <taxon>Arthropoda</taxon>
        <taxon>Hexapoda</taxon>
        <taxon>Insecta</taxon>
        <taxon>Pterygota</taxon>
        <taxon>Neoptera</taxon>
        <taxon>Endopterygota</taxon>
        <taxon>Diptera</taxon>
        <taxon>Nematocera</taxon>
        <taxon>Culicoidea</taxon>
        <taxon>Culicidae</taxon>
        <taxon>Culicinae</taxon>
        <taxon>Culicini</taxon>
        <taxon>Culex</taxon>
        <taxon>Culex</taxon>
    </lineage>
</organism>
<dbReference type="SUPFAM" id="SSF55073">
    <property type="entry name" value="Nucleotide cyclase"/>
    <property type="match status" value="2"/>
</dbReference>
<dbReference type="PANTHER" id="PTHR16305:SF28">
    <property type="entry name" value="GUANYLATE CYCLASE DOMAIN-CONTAINING PROTEIN"/>
    <property type="match status" value="1"/>
</dbReference>
<dbReference type="InterPro" id="IPR001054">
    <property type="entry name" value="A/G_cyclase"/>
</dbReference>
<evidence type="ECO:0000256" key="1">
    <source>
        <dbReference type="ARBA" id="ARBA00022741"/>
    </source>
</evidence>
<evidence type="ECO:0000259" key="4">
    <source>
        <dbReference type="PROSITE" id="PS50125"/>
    </source>
</evidence>
<dbReference type="Pfam" id="PF00211">
    <property type="entry name" value="Guanylate_cyc"/>
    <property type="match status" value="2"/>
</dbReference>
<feature type="domain" description="Guanylate cyclase" evidence="4">
    <location>
        <begin position="253"/>
        <end position="387"/>
    </location>
</feature>
<keyword evidence="6" id="KW-1185">Reference proteome</keyword>
<dbReference type="Proteomes" id="UP001562425">
    <property type="component" value="Unassembled WGS sequence"/>
</dbReference>
<feature type="domain" description="Guanylate cyclase" evidence="4">
    <location>
        <begin position="1"/>
        <end position="135"/>
    </location>
</feature>
<keyword evidence="3" id="KW-0456">Lyase</keyword>
<dbReference type="CDD" id="cd07302">
    <property type="entry name" value="CHD"/>
    <property type="match status" value="2"/>
</dbReference>
<evidence type="ECO:0000313" key="6">
    <source>
        <dbReference type="Proteomes" id="UP001562425"/>
    </source>
</evidence>
<name>A0ABD1D567_CULPP</name>